<protein>
    <submittedName>
        <fullName evidence="1">17186_t:CDS:1</fullName>
    </submittedName>
</protein>
<gene>
    <name evidence="1" type="ORF">SPELUC_LOCUS3937</name>
</gene>
<keyword evidence="2" id="KW-1185">Reference proteome</keyword>
<name>A0ACA9LF92_9GLOM</name>
<dbReference type="Proteomes" id="UP000789366">
    <property type="component" value="Unassembled WGS sequence"/>
</dbReference>
<evidence type="ECO:0000313" key="2">
    <source>
        <dbReference type="Proteomes" id="UP000789366"/>
    </source>
</evidence>
<evidence type="ECO:0000313" key="1">
    <source>
        <dbReference type="EMBL" id="CAG8521139.1"/>
    </source>
</evidence>
<comment type="caution">
    <text evidence="1">The sequence shown here is derived from an EMBL/GenBank/DDBJ whole genome shotgun (WGS) entry which is preliminary data.</text>
</comment>
<organism evidence="1 2">
    <name type="scientific">Cetraspora pellucida</name>
    <dbReference type="NCBI Taxonomy" id="1433469"/>
    <lineage>
        <taxon>Eukaryota</taxon>
        <taxon>Fungi</taxon>
        <taxon>Fungi incertae sedis</taxon>
        <taxon>Mucoromycota</taxon>
        <taxon>Glomeromycotina</taxon>
        <taxon>Glomeromycetes</taxon>
        <taxon>Diversisporales</taxon>
        <taxon>Gigasporaceae</taxon>
        <taxon>Cetraspora</taxon>
    </lineage>
</organism>
<sequence length="493" mass="53633">TGVGAMHAALVRPTKVVLIDRVELNVAQTENGTSAFSSEYDLLTNKYRVLNLATNTFCSAGSFMPNGTLLETGGDIIVGNIGAGSQSLRMFTGCDDHKCDWTEYKNYMSTSRWYNTMVKLPDGRVMNFGGCTKATNANTQEINNPTFEFFPNNGNSQTWLFISANKKAQIWDYINNTVVKTLPDVPGSPRTYPLTGSSTLLPLNYANNYAAMIIFCGGSFDLKPEGLADGTCARIDLSKDNATWEIEDFGNPAQPRVMADGVLMPDGKLLYINGAANGFAGWDTGTPTNRLHSAQNPIKTPFLYDPLAKNGSRWTTLASSTIVRVYHSNAFLTPDGTVFVSGSNPNSPSCPTCEYPTEYRVERFTPPYLLTGAPRATLKTVAGTTSINGLTAIEVNYNQVVTIVVNLNLQSGVNFTACLIHHGFVTHSNHMSQRMVILKVENVIPTDKGYAVDVTMPPNENMMPPGRNTYLYILSNGVPADTAAEVDLKSANK</sequence>
<proteinExistence type="predicted"/>
<accession>A0ACA9LF92</accession>
<reference evidence="1" key="1">
    <citation type="submission" date="2021-06" db="EMBL/GenBank/DDBJ databases">
        <authorList>
            <person name="Kallberg Y."/>
            <person name="Tangrot J."/>
            <person name="Rosling A."/>
        </authorList>
    </citation>
    <scope>NUCLEOTIDE SEQUENCE</scope>
    <source>
        <strain evidence="1">28 12/20/2015</strain>
    </source>
</reference>
<dbReference type="EMBL" id="CAJVPW010003249">
    <property type="protein sequence ID" value="CAG8521139.1"/>
    <property type="molecule type" value="Genomic_DNA"/>
</dbReference>
<feature type="non-terminal residue" evidence="1">
    <location>
        <position position="1"/>
    </location>
</feature>